<protein>
    <submittedName>
        <fullName evidence="1">Uncharacterized protein</fullName>
    </submittedName>
</protein>
<name>A0A6A5T1D7_9PLEO</name>
<gene>
    <name evidence="1" type="ORF">EJ02DRAFT_450525</name>
</gene>
<accession>A0A6A5T1D7</accession>
<evidence type="ECO:0000313" key="2">
    <source>
        <dbReference type="Proteomes" id="UP000800038"/>
    </source>
</evidence>
<evidence type="ECO:0000313" key="1">
    <source>
        <dbReference type="EMBL" id="KAF1946431.1"/>
    </source>
</evidence>
<dbReference type="AlphaFoldDB" id="A0A6A5T1D7"/>
<feature type="non-terminal residue" evidence="1">
    <location>
        <position position="55"/>
    </location>
</feature>
<organism evidence="1 2">
    <name type="scientific">Clathrospora elynae</name>
    <dbReference type="NCBI Taxonomy" id="706981"/>
    <lineage>
        <taxon>Eukaryota</taxon>
        <taxon>Fungi</taxon>
        <taxon>Dikarya</taxon>
        <taxon>Ascomycota</taxon>
        <taxon>Pezizomycotina</taxon>
        <taxon>Dothideomycetes</taxon>
        <taxon>Pleosporomycetidae</taxon>
        <taxon>Pleosporales</taxon>
        <taxon>Diademaceae</taxon>
        <taxon>Clathrospora</taxon>
    </lineage>
</organism>
<proteinExistence type="predicted"/>
<keyword evidence="2" id="KW-1185">Reference proteome</keyword>
<dbReference type="Proteomes" id="UP000800038">
    <property type="component" value="Unassembled WGS sequence"/>
</dbReference>
<reference evidence="1" key="1">
    <citation type="journal article" date="2020" name="Stud. Mycol.">
        <title>101 Dothideomycetes genomes: a test case for predicting lifestyles and emergence of pathogens.</title>
        <authorList>
            <person name="Haridas S."/>
            <person name="Albert R."/>
            <person name="Binder M."/>
            <person name="Bloem J."/>
            <person name="Labutti K."/>
            <person name="Salamov A."/>
            <person name="Andreopoulos B."/>
            <person name="Baker S."/>
            <person name="Barry K."/>
            <person name="Bills G."/>
            <person name="Bluhm B."/>
            <person name="Cannon C."/>
            <person name="Castanera R."/>
            <person name="Culley D."/>
            <person name="Daum C."/>
            <person name="Ezra D."/>
            <person name="Gonzalez J."/>
            <person name="Henrissat B."/>
            <person name="Kuo A."/>
            <person name="Liang C."/>
            <person name="Lipzen A."/>
            <person name="Lutzoni F."/>
            <person name="Magnuson J."/>
            <person name="Mondo S."/>
            <person name="Nolan M."/>
            <person name="Ohm R."/>
            <person name="Pangilinan J."/>
            <person name="Park H.-J."/>
            <person name="Ramirez L."/>
            <person name="Alfaro M."/>
            <person name="Sun H."/>
            <person name="Tritt A."/>
            <person name="Yoshinaga Y."/>
            <person name="Zwiers L.-H."/>
            <person name="Turgeon B."/>
            <person name="Goodwin S."/>
            <person name="Spatafora J."/>
            <person name="Crous P."/>
            <person name="Grigoriev I."/>
        </authorList>
    </citation>
    <scope>NUCLEOTIDE SEQUENCE</scope>
    <source>
        <strain evidence="1">CBS 161.51</strain>
    </source>
</reference>
<dbReference type="EMBL" id="ML976003">
    <property type="protein sequence ID" value="KAF1946431.1"/>
    <property type="molecule type" value="Genomic_DNA"/>
</dbReference>
<sequence>MEEQYGSDDRFYALSNVTKAASVDAVFNCTTPSFAFTFAFTLPTLWIPAAANLQL</sequence>